<gene>
    <name evidence="7" type="ORF">ACFOWM_05395</name>
</gene>
<feature type="domain" description="PKD" evidence="6">
    <location>
        <begin position="773"/>
        <end position="845"/>
    </location>
</feature>
<keyword evidence="3" id="KW-0677">Repeat</keyword>
<comment type="caution">
    <text evidence="7">The sequence shown here is derived from an EMBL/GenBank/DDBJ whole genome shotgun (WGS) entry which is preliminary data.</text>
</comment>
<feature type="domain" description="PKD" evidence="6">
    <location>
        <begin position="1046"/>
        <end position="1090"/>
    </location>
</feature>
<feature type="domain" description="PKD" evidence="6">
    <location>
        <begin position="441"/>
        <end position="526"/>
    </location>
</feature>
<dbReference type="RefSeq" id="WP_379707657.1">
    <property type="nucleotide sequence ID" value="NZ_JBHSCZ010000001.1"/>
</dbReference>
<dbReference type="Proteomes" id="UP001595907">
    <property type="component" value="Unassembled WGS sequence"/>
</dbReference>
<feature type="domain" description="PKD" evidence="6">
    <location>
        <begin position="1190"/>
        <end position="1275"/>
    </location>
</feature>
<dbReference type="EMBL" id="JBHSCZ010000001">
    <property type="protein sequence ID" value="MFC4262299.1"/>
    <property type="molecule type" value="Genomic_DNA"/>
</dbReference>
<feature type="domain" description="PKD" evidence="6">
    <location>
        <begin position="279"/>
        <end position="355"/>
    </location>
</feature>
<organism evidence="7 8">
    <name type="scientific">Ferruginibacter yonginensis</name>
    <dbReference type="NCBI Taxonomy" id="1310416"/>
    <lineage>
        <taxon>Bacteria</taxon>
        <taxon>Pseudomonadati</taxon>
        <taxon>Bacteroidota</taxon>
        <taxon>Chitinophagia</taxon>
        <taxon>Chitinophagales</taxon>
        <taxon>Chitinophagaceae</taxon>
        <taxon>Ferruginibacter</taxon>
    </lineage>
</organism>
<dbReference type="SMART" id="SM00089">
    <property type="entry name" value="PKD"/>
    <property type="match status" value="15"/>
</dbReference>
<dbReference type="PANTHER" id="PTHR46730:SF4">
    <property type="entry name" value="POLYCYSTIC KIDNEY DISEASE PROTEIN 1-LIKE 1"/>
    <property type="match status" value="1"/>
</dbReference>
<feature type="domain" description="PKD" evidence="6">
    <location>
        <begin position="27"/>
        <end position="111"/>
    </location>
</feature>
<keyword evidence="2" id="KW-0812">Transmembrane</keyword>
<keyword evidence="4" id="KW-1133">Transmembrane helix</keyword>
<dbReference type="InterPro" id="IPR000601">
    <property type="entry name" value="PKD_dom"/>
</dbReference>
<evidence type="ECO:0000259" key="6">
    <source>
        <dbReference type="PROSITE" id="PS50093"/>
    </source>
</evidence>
<evidence type="ECO:0000256" key="3">
    <source>
        <dbReference type="ARBA" id="ARBA00022737"/>
    </source>
</evidence>
<dbReference type="Pfam" id="PF13585">
    <property type="entry name" value="CHU_C"/>
    <property type="match status" value="1"/>
</dbReference>
<dbReference type="InterPro" id="IPR026341">
    <property type="entry name" value="T9SS_type_B"/>
</dbReference>
<dbReference type="Pfam" id="PF18911">
    <property type="entry name" value="PKD_4"/>
    <property type="match status" value="15"/>
</dbReference>
<protein>
    <submittedName>
        <fullName evidence="7">PKD domain-containing protein</fullName>
    </submittedName>
</protein>
<accession>A0ABV8QQE1</accession>
<feature type="domain" description="PKD" evidence="6">
    <location>
        <begin position="942"/>
        <end position="1020"/>
    </location>
</feature>
<feature type="domain" description="PKD" evidence="6">
    <location>
        <begin position="358"/>
        <end position="425"/>
    </location>
</feature>
<keyword evidence="8" id="KW-1185">Reference proteome</keyword>
<feature type="domain" description="PKD" evidence="6">
    <location>
        <begin position="1122"/>
        <end position="1187"/>
    </location>
</feature>
<sequence>MGANSLLKYIYLTVLCTFIVIVTNAQLVPQFTATPVSGCAPLVVNFTDQSTGGATQWQWNLGNSTISNLQNPSTTYFTPGTYTVKLVITNAAGTKDSITKVQYITVNAAPTVAFTATPLTGCFPLNVQFTDGSTPGSGSISSWFWDFGDGNTSTQQNPSHIYTAAGSFNVSLIITNSTGCSKTLTKANYIVTNTGITAAFTNSTPTGCSLPETIIFQNQSTGTGVLSYQWNFGDGGTSTSANPSHTYTTAGSFTVQLIVTNSTGCRDTIIKNNLLSVGTVHADFTTPATICVGDPITFTNTSTPNPSSVSWTFGDATTSTQINPIKIYTTPGTYNVTLVSNFGGCSDNITHSVTVLPKPTASFVANTTSSCSAPLTVSFNNTSTSNVTNQWLFGDGGTSTLTSPTHTYTTFGSYTVTLITTNSNGCSDTLVKTNYINIAPIVASINNLPQQGCAPLSVTFAGSINSTDPIASYQWDFGDGTTSNQTNPTHVFSAGSYNIQLIVTTTNGCIDTVIVNNGVIATIKPIANFDATPRISCANLPISFQNLSTNTLPTTTWQWFFGDGAQSNVQNPNHEYSDTGYFNVTLVVSNNGCNDTLVLNNFVYIKAPIANFSFQTNCVNKYTRTFRDLSIGADEWNWNFGDGITSTLQEPTHTYAAVGTYTVTLFVKNYTTGCDYTKVYNVLIADEVAQFTAVSPITCKNIPVTFNATSQQAQPSIATYSWDFGDGTTAFGGPSVNHAYTTPGNYSVRLIITDGNGCADTLVRPNYIRVNGPTAAFVPSSVGSCLQSSISFTDQSITDGVNAITHWYWNYGDNIFDTLTAPPFQHAYNAPGIYPVSLIVKDAAGCLDSIIKLNLLTISQPQASFSSIDTVSCPNKPVHFLNQSTGPGLTFVWHFGDGNTSTQIEPTHQYAADGNYTIQLDITDQYGCTSQQIRNQYIKINTPFANYAVSDSVSTCPPLVVQFTNTSTNYDTYVWDFGDGSTSQVANPSHLYNTPGTYFSKLTITSPGGCVTSKTRRIVVRGPQGNFTYTALTGCSPLVVNFTATTQDRLSFIWDFNDGNTIATTDSMLSHTYATPGIYIPKMILKDAAGCTVPIQGIDTIKVFGVQALFTVDTTLRCNSGSIQFTNASISNDNIIGYTWNFGDGTTSTDINPTHFYATTGTYTPTLTANTTLGCNNTVAATVPIKVVKTPELSFTQPNNGCMPLTASFNATLVNADTSVVTYQYETSNGLQGNTPNFSTTFNNSGIYTATMYATNSSGCKDTATVSVEAFAKPTVVAVNDITICQGTGQPISATGAATYTWSPSIGLNCTNCATPIATPDSVREYTVTGYSAQGCSNTDVIKVSVKYPFQMQRGSGDTLCKGQSALLNVSGAASYIWSPSTGLNNTTSATVTATPSTTTNYMVVGTDDKNCFKDTAYFPVKVYPIPTVTAGADKTINVGQTITLTPTISNDVTNVVWTPSLGVVSNVYPSINIRPTTDMQYKVTVSNAGGCTANATVNIIVLCNGANVFIPNTFSPNGDGANEVFYPRGTGLFTIKQARIFDRWGQEVFSRYSFAANDASKGWDGTYKGKKLGSDVYVYVFEIQCENNTTMMYKGNIALIL</sequence>
<dbReference type="PANTHER" id="PTHR46730">
    <property type="entry name" value="POLYCYSTIN-1"/>
    <property type="match status" value="1"/>
</dbReference>
<feature type="domain" description="PKD" evidence="6">
    <location>
        <begin position="525"/>
        <end position="591"/>
    </location>
</feature>
<name>A0ABV8QQE1_9BACT</name>
<evidence type="ECO:0000256" key="4">
    <source>
        <dbReference type="ARBA" id="ARBA00022989"/>
    </source>
</evidence>
<evidence type="ECO:0000256" key="2">
    <source>
        <dbReference type="ARBA" id="ARBA00022692"/>
    </source>
</evidence>
<feature type="domain" description="PKD" evidence="6">
    <location>
        <begin position="861"/>
        <end position="927"/>
    </location>
</feature>
<feature type="domain" description="PKD" evidence="6">
    <location>
        <begin position="110"/>
        <end position="197"/>
    </location>
</feature>
<evidence type="ECO:0000313" key="7">
    <source>
        <dbReference type="EMBL" id="MFC4262299.1"/>
    </source>
</evidence>
<dbReference type="Gene3D" id="2.60.40.10">
    <property type="entry name" value="Immunoglobulins"/>
    <property type="match status" value="15"/>
</dbReference>
<feature type="domain" description="PKD" evidence="6">
    <location>
        <begin position="715"/>
        <end position="757"/>
    </location>
</feature>
<dbReference type="InterPro" id="IPR013783">
    <property type="entry name" value="Ig-like_fold"/>
</dbReference>
<reference evidence="8" key="1">
    <citation type="journal article" date="2019" name="Int. J. Syst. Evol. Microbiol.">
        <title>The Global Catalogue of Microorganisms (GCM) 10K type strain sequencing project: providing services to taxonomists for standard genome sequencing and annotation.</title>
        <authorList>
            <consortium name="The Broad Institute Genomics Platform"/>
            <consortium name="The Broad Institute Genome Sequencing Center for Infectious Disease"/>
            <person name="Wu L."/>
            <person name="Ma J."/>
        </authorList>
    </citation>
    <scope>NUCLEOTIDE SEQUENCE [LARGE SCALE GENOMIC DNA]</scope>
    <source>
        <strain evidence="8">CECT 8289</strain>
    </source>
</reference>
<comment type="subcellular location">
    <subcellularLocation>
        <location evidence="1">Membrane</location>
        <topology evidence="1">Multi-pass membrane protein</topology>
    </subcellularLocation>
</comment>
<feature type="domain" description="PKD" evidence="6">
    <location>
        <begin position="197"/>
        <end position="264"/>
    </location>
</feature>
<dbReference type="SUPFAM" id="SSF49299">
    <property type="entry name" value="PKD domain"/>
    <property type="match status" value="15"/>
</dbReference>
<dbReference type="InterPro" id="IPR022409">
    <property type="entry name" value="PKD/Chitinase_dom"/>
</dbReference>
<evidence type="ECO:0000313" key="8">
    <source>
        <dbReference type="Proteomes" id="UP001595907"/>
    </source>
</evidence>
<evidence type="ECO:0000256" key="5">
    <source>
        <dbReference type="ARBA" id="ARBA00023136"/>
    </source>
</evidence>
<proteinExistence type="predicted"/>
<dbReference type="InterPro" id="IPR035986">
    <property type="entry name" value="PKD_dom_sf"/>
</dbReference>
<feature type="domain" description="PKD" evidence="6">
    <location>
        <begin position="636"/>
        <end position="669"/>
    </location>
</feature>
<dbReference type="CDD" id="cd00146">
    <property type="entry name" value="PKD"/>
    <property type="match status" value="13"/>
</dbReference>
<dbReference type="PROSITE" id="PS50093">
    <property type="entry name" value="PKD"/>
    <property type="match status" value="15"/>
</dbReference>
<dbReference type="NCBIfam" id="TIGR04131">
    <property type="entry name" value="Bac_Flav_CTERM"/>
    <property type="match status" value="1"/>
</dbReference>
<evidence type="ECO:0000256" key="1">
    <source>
        <dbReference type="ARBA" id="ARBA00004141"/>
    </source>
</evidence>
<keyword evidence="5" id="KW-0472">Membrane</keyword>